<dbReference type="eggNOG" id="COG2814">
    <property type="taxonomic scope" value="Bacteria"/>
</dbReference>
<evidence type="ECO:0000256" key="2">
    <source>
        <dbReference type="ARBA" id="ARBA00022989"/>
    </source>
</evidence>
<dbReference type="Proteomes" id="UP000016584">
    <property type="component" value="Unassembled WGS sequence"/>
</dbReference>
<evidence type="ECO:0000313" key="5">
    <source>
        <dbReference type="EMBL" id="ERJ57175.1"/>
    </source>
</evidence>
<dbReference type="AlphaFoldDB" id="U2HPG0"/>
<keyword evidence="6" id="KW-1185">Reference proteome</keyword>
<protein>
    <recommendedName>
        <fullName evidence="7">Major facilitator superfamily (MFS) profile domain-containing protein</fullName>
    </recommendedName>
</protein>
<dbReference type="GO" id="GO:0022857">
    <property type="term" value="F:transmembrane transporter activity"/>
    <property type="evidence" value="ECO:0007669"/>
    <property type="project" value="InterPro"/>
</dbReference>
<keyword evidence="1 4" id="KW-0812">Transmembrane</keyword>
<name>U2HPG0_9SPHI</name>
<dbReference type="InterPro" id="IPR036259">
    <property type="entry name" value="MFS_trans_sf"/>
</dbReference>
<evidence type="ECO:0008006" key="7">
    <source>
        <dbReference type="Google" id="ProtNLM"/>
    </source>
</evidence>
<organism evidence="5 6">
    <name type="scientific">Sphingobacterium paucimobilis HER1398</name>
    <dbReference type="NCBI Taxonomy" id="1346330"/>
    <lineage>
        <taxon>Bacteria</taxon>
        <taxon>Pseudomonadati</taxon>
        <taxon>Bacteroidota</taxon>
        <taxon>Sphingobacteriia</taxon>
        <taxon>Sphingobacteriales</taxon>
        <taxon>Sphingobacteriaceae</taxon>
        <taxon>Sphingobacterium</taxon>
    </lineage>
</organism>
<dbReference type="SUPFAM" id="SSF103473">
    <property type="entry name" value="MFS general substrate transporter"/>
    <property type="match status" value="1"/>
</dbReference>
<feature type="transmembrane region" description="Helical" evidence="4">
    <location>
        <begin position="48"/>
        <end position="67"/>
    </location>
</feature>
<dbReference type="Gene3D" id="1.20.1250.20">
    <property type="entry name" value="MFS general substrate transporter like domains"/>
    <property type="match status" value="1"/>
</dbReference>
<reference evidence="5 6" key="1">
    <citation type="journal article" date="2013" name="Genome Announc.">
        <title>The Draft Genome Sequence of Sphingomonas paucimobilis Strain HER1398 (Proteobacteria), Host to the Giant PAU Phage, Indicates That It Is a Member of the Genus Sphingobacterium (Bacteroidetes).</title>
        <authorList>
            <person name="White R.A.III."/>
            <person name="Suttle C.A."/>
        </authorList>
    </citation>
    <scope>NUCLEOTIDE SEQUENCE [LARGE SCALE GENOMIC DNA]</scope>
    <source>
        <strain evidence="5 6">HER1398</strain>
    </source>
</reference>
<comment type="caution">
    <text evidence="5">The sequence shown here is derived from an EMBL/GenBank/DDBJ whole genome shotgun (WGS) entry which is preliminary data.</text>
</comment>
<keyword evidence="2 4" id="KW-1133">Transmembrane helix</keyword>
<dbReference type="InterPro" id="IPR011701">
    <property type="entry name" value="MFS"/>
</dbReference>
<gene>
    <name evidence="5" type="ORF">M472_00200</name>
</gene>
<accession>U2HPG0</accession>
<evidence type="ECO:0000313" key="6">
    <source>
        <dbReference type="Proteomes" id="UP000016584"/>
    </source>
</evidence>
<feature type="transmembrane region" description="Helical" evidence="4">
    <location>
        <begin position="20"/>
        <end position="42"/>
    </location>
</feature>
<evidence type="ECO:0000256" key="1">
    <source>
        <dbReference type="ARBA" id="ARBA00022692"/>
    </source>
</evidence>
<evidence type="ECO:0000256" key="4">
    <source>
        <dbReference type="SAM" id="Phobius"/>
    </source>
</evidence>
<dbReference type="EMBL" id="ATDL01000022">
    <property type="protein sequence ID" value="ERJ57175.1"/>
    <property type="molecule type" value="Genomic_DNA"/>
</dbReference>
<keyword evidence="3 4" id="KW-0472">Membrane</keyword>
<proteinExistence type="predicted"/>
<sequence>MSALVPSLVKEDKGAAMSILNLGAGLPVFIGPALVGLCIGIIGSEVIIWLLAGLYLISAILTKYISLPSDNRD</sequence>
<dbReference type="PATRIC" id="fig|1346330.5.peg.3900"/>
<dbReference type="Pfam" id="PF07690">
    <property type="entry name" value="MFS_1"/>
    <property type="match status" value="1"/>
</dbReference>
<dbReference type="STRING" id="1346330.M472_00200"/>
<evidence type="ECO:0000256" key="3">
    <source>
        <dbReference type="ARBA" id="ARBA00023136"/>
    </source>
</evidence>